<dbReference type="Proteomes" id="UP001497382">
    <property type="component" value="Unassembled WGS sequence"/>
</dbReference>
<proteinExistence type="predicted"/>
<accession>A0AAV2BQH7</accession>
<evidence type="ECO:0008006" key="4">
    <source>
        <dbReference type="Google" id="ProtNLM"/>
    </source>
</evidence>
<organism evidence="2 3">
    <name type="scientific">Larinioides sclopetarius</name>
    <dbReference type="NCBI Taxonomy" id="280406"/>
    <lineage>
        <taxon>Eukaryota</taxon>
        <taxon>Metazoa</taxon>
        <taxon>Ecdysozoa</taxon>
        <taxon>Arthropoda</taxon>
        <taxon>Chelicerata</taxon>
        <taxon>Arachnida</taxon>
        <taxon>Araneae</taxon>
        <taxon>Araneomorphae</taxon>
        <taxon>Entelegynae</taxon>
        <taxon>Araneoidea</taxon>
        <taxon>Araneidae</taxon>
        <taxon>Larinioides</taxon>
    </lineage>
</organism>
<feature type="signal peptide" evidence="1">
    <location>
        <begin position="1"/>
        <end position="18"/>
    </location>
</feature>
<keyword evidence="1" id="KW-0732">Signal</keyword>
<name>A0AAV2BQH7_9ARAC</name>
<dbReference type="EMBL" id="CAXIEN010000447">
    <property type="protein sequence ID" value="CAL1297960.1"/>
    <property type="molecule type" value="Genomic_DNA"/>
</dbReference>
<keyword evidence="3" id="KW-1185">Reference proteome</keyword>
<dbReference type="AlphaFoldDB" id="A0AAV2BQH7"/>
<sequence>MKWLAFFAFGALCGLANGDTQCFTERSLECNRQLQNEFLFDFSFCSLQKRLIGCLTKLAIDCDLKFKSLAEKVDSIVEEICTEGSKLHEELDENKECIIKGVTDGECLEPIMHILGKGSSSKEILKIQKETCRHLDQMTTCTVEKVKEACGEDIVSFFRSLYDPAIELHERFCKEVILPMNENAFNARPAEISLPSFFGQLEFII</sequence>
<evidence type="ECO:0000313" key="3">
    <source>
        <dbReference type="Proteomes" id="UP001497382"/>
    </source>
</evidence>
<feature type="chain" id="PRO_5043629013" description="DUF19 domain-containing protein" evidence="1">
    <location>
        <begin position="19"/>
        <end position="205"/>
    </location>
</feature>
<comment type="caution">
    <text evidence="2">The sequence shown here is derived from an EMBL/GenBank/DDBJ whole genome shotgun (WGS) entry which is preliminary data.</text>
</comment>
<evidence type="ECO:0000313" key="2">
    <source>
        <dbReference type="EMBL" id="CAL1297960.1"/>
    </source>
</evidence>
<gene>
    <name evidence="2" type="ORF">LARSCL_LOCUS20611</name>
</gene>
<reference evidence="2 3" key="1">
    <citation type="submission" date="2024-04" db="EMBL/GenBank/DDBJ databases">
        <authorList>
            <person name="Rising A."/>
            <person name="Reimegard J."/>
            <person name="Sonavane S."/>
            <person name="Akerstrom W."/>
            <person name="Nylinder S."/>
            <person name="Hedman E."/>
            <person name="Kallberg Y."/>
        </authorList>
    </citation>
    <scope>NUCLEOTIDE SEQUENCE [LARGE SCALE GENOMIC DNA]</scope>
</reference>
<evidence type="ECO:0000256" key="1">
    <source>
        <dbReference type="SAM" id="SignalP"/>
    </source>
</evidence>
<protein>
    <recommendedName>
        <fullName evidence="4">DUF19 domain-containing protein</fullName>
    </recommendedName>
</protein>